<protein>
    <submittedName>
        <fullName evidence="2">Uncharacterized protein</fullName>
    </submittedName>
</protein>
<name>A0A154MWG8_9PSEU</name>
<organism evidence="2 4">
    <name type="scientific">Amycolatopsis regifaucium</name>
    <dbReference type="NCBI Taxonomy" id="546365"/>
    <lineage>
        <taxon>Bacteria</taxon>
        <taxon>Bacillati</taxon>
        <taxon>Actinomycetota</taxon>
        <taxon>Actinomycetes</taxon>
        <taxon>Pseudonocardiales</taxon>
        <taxon>Pseudonocardiaceae</taxon>
        <taxon>Amycolatopsis</taxon>
    </lineage>
</organism>
<keyword evidence="1" id="KW-0472">Membrane</keyword>
<evidence type="ECO:0000313" key="4">
    <source>
        <dbReference type="Proteomes" id="UP000076321"/>
    </source>
</evidence>
<evidence type="ECO:0000313" key="3">
    <source>
        <dbReference type="EMBL" id="OKA07162.1"/>
    </source>
</evidence>
<reference evidence="3 5" key="2">
    <citation type="submission" date="2016-11" db="EMBL/GenBank/DDBJ databases">
        <title>Genome sequencing of Amycolatopsis regifaucium.</title>
        <authorList>
            <person name="Mayilraj S."/>
            <person name="Kaur N."/>
        </authorList>
    </citation>
    <scope>NUCLEOTIDE SEQUENCE [LARGE SCALE GENOMIC DNA]</scope>
    <source>
        <strain evidence="3 5">GY080</strain>
    </source>
</reference>
<keyword evidence="1" id="KW-0812">Transmembrane</keyword>
<dbReference type="EMBL" id="LQCI01000001">
    <property type="protein sequence ID" value="KZB88666.1"/>
    <property type="molecule type" value="Genomic_DNA"/>
</dbReference>
<feature type="transmembrane region" description="Helical" evidence="1">
    <location>
        <begin position="38"/>
        <end position="57"/>
    </location>
</feature>
<comment type="caution">
    <text evidence="2">The sequence shown here is derived from an EMBL/GenBank/DDBJ whole genome shotgun (WGS) entry which is preliminary data.</text>
</comment>
<keyword evidence="1" id="KW-1133">Transmembrane helix</keyword>
<sequence length="283" mass="28699">MTNERIDEIIGVAPPSTVDVDAIVARERKTAWLRPNPWVATAAGVAAVAVGAALVLAPGSSGTVSPAAGPSSAPELPEPCKIPTLMGPVPTEKPAEATTRLTGVLTAAVNARLAAGTTLAPDAANYPAADPGRGPLQVVHSARPVTNGGGGVCSGGEDEFLAGAATVRSGEKGSVQATLGRLGGRLNLAADCADRPPEDMEQVCHRSFGPKGEVIVATTLTLKGGGPSIHRVEVARADKIGVVLEAANAVDAKRERKPDSPVPPLTLEQLTEIALDSGMTLYP</sequence>
<evidence type="ECO:0000256" key="1">
    <source>
        <dbReference type="SAM" id="Phobius"/>
    </source>
</evidence>
<dbReference type="AlphaFoldDB" id="A0A154MWG8"/>
<proteinExistence type="predicted"/>
<gene>
    <name evidence="3" type="ORF">ATP06_0214890</name>
    <name evidence="2" type="ORF">AVL48_00895</name>
</gene>
<reference evidence="2 4" key="1">
    <citation type="submission" date="2015-12" db="EMBL/GenBank/DDBJ databases">
        <title>Amycolatopsis regifaucium genome sequencing and assembly.</title>
        <authorList>
            <person name="Mayilraj S."/>
        </authorList>
    </citation>
    <scope>NUCLEOTIDE SEQUENCE [LARGE SCALE GENOMIC DNA]</scope>
    <source>
        <strain evidence="2 4">GY080</strain>
    </source>
</reference>
<accession>A0A154MWG8</accession>
<dbReference type="Proteomes" id="UP000076321">
    <property type="component" value="Unassembled WGS sequence"/>
</dbReference>
<dbReference type="RefSeq" id="WP_061982935.1">
    <property type="nucleotide sequence ID" value="NZ_FOPQ01000011.1"/>
</dbReference>
<dbReference type="Proteomes" id="UP000186883">
    <property type="component" value="Unassembled WGS sequence"/>
</dbReference>
<keyword evidence="5" id="KW-1185">Reference proteome</keyword>
<dbReference type="EMBL" id="LOBU02000013">
    <property type="protein sequence ID" value="OKA07162.1"/>
    <property type="molecule type" value="Genomic_DNA"/>
</dbReference>
<dbReference type="OrthoDB" id="3609131at2"/>
<evidence type="ECO:0000313" key="2">
    <source>
        <dbReference type="EMBL" id="KZB88666.1"/>
    </source>
</evidence>
<evidence type="ECO:0000313" key="5">
    <source>
        <dbReference type="Proteomes" id="UP000186883"/>
    </source>
</evidence>